<evidence type="ECO:0000313" key="1">
    <source>
        <dbReference type="EMBL" id="KAF9533887.1"/>
    </source>
</evidence>
<comment type="caution">
    <text evidence="1">The sequence shown here is derived from an EMBL/GenBank/DDBJ whole genome shotgun (WGS) entry which is preliminary data.</text>
</comment>
<dbReference type="EMBL" id="MU157827">
    <property type="protein sequence ID" value="KAF9533887.1"/>
    <property type="molecule type" value="Genomic_DNA"/>
</dbReference>
<accession>A0A9P6ERM5</accession>
<keyword evidence="2" id="KW-1185">Reference proteome</keyword>
<protein>
    <submittedName>
        <fullName evidence="1">Uncharacterized protein</fullName>
    </submittedName>
</protein>
<reference evidence="1" key="1">
    <citation type="submission" date="2020-11" db="EMBL/GenBank/DDBJ databases">
        <authorList>
            <consortium name="DOE Joint Genome Institute"/>
            <person name="Ahrendt S."/>
            <person name="Riley R."/>
            <person name="Andreopoulos W."/>
            <person name="Labutti K."/>
            <person name="Pangilinan J."/>
            <person name="Ruiz-Duenas F.J."/>
            <person name="Barrasa J.M."/>
            <person name="Sanchez-Garcia M."/>
            <person name="Camarero S."/>
            <person name="Miyauchi S."/>
            <person name="Serrano A."/>
            <person name="Linde D."/>
            <person name="Babiker R."/>
            <person name="Drula E."/>
            <person name="Ayuso-Fernandez I."/>
            <person name="Pacheco R."/>
            <person name="Padilla G."/>
            <person name="Ferreira P."/>
            <person name="Barriuso J."/>
            <person name="Kellner H."/>
            <person name="Castanera R."/>
            <person name="Alfaro M."/>
            <person name="Ramirez L."/>
            <person name="Pisabarro A.G."/>
            <person name="Kuo A."/>
            <person name="Tritt A."/>
            <person name="Lipzen A."/>
            <person name="He G."/>
            <person name="Yan M."/>
            <person name="Ng V."/>
            <person name="Cullen D."/>
            <person name="Martin F."/>
            <person name="Rosso M.-N."/>
            <person name="Henrissat B."/>
            <person name="Hibbett D."/>
            <person name="Martinez A.T."/>
            <person name="Grigoriev I.V."/>
        </authorList>
    </citation>
    <scope>NUCLEOTIDE SEQUENCE</scope>
    <source>
        <strain evidence="1">CBS 506.95</strain>
    </source>
</reference>
<sequence>MPNLTSVLELHIDLWGFPAESCLPLIRSICHNFQKTLRILCLAGDTDSYRLLMEDCHLEFDTLTEVHFELASSASRMQASEADSKILRDVVAPFIGRHAPSLEVFRNWCWAEVDVSDFYAYLAQVDFQKLTTIRIGTAFNKLTHDPTTLKSFIRRNSKTLTRLELRLKPDRAQLDPSVETPLGEWLIDFVGEGIYFPKLQTLEIYPTNTDNGYRALLVLIQHTSATLRDLVIRDRYFTPPQAKEVIDATAQTRLRFFRMGAEQLDLELFDLIARRQEEIHRLWLTVSATVGDGEVRFGNPSGALS</sequence>
<organism evidence="1 2">
    <name type="scientific">Crepidotus variabilis</name>
    <dbReference type="NCBI Taxonomy" id="179855"/>
    <lineage>
        <taxon>Eukaryota</taxon>
        <taxon>Fungi</taxon>
        <taxon>Dikarya</taxon>
        <taxon>Basidiomycota</taxon>
        <taxon>Agaricomycotina</taxon>
        <taxon>Agaricomycetes</taxon>
        <taxon>Agaricomycetidae</taxon>
        <taxon>Agaricales</taxon>
        <taxon>Agaricineae</taxon>
        <taxon>Crepidotaceae</taxon>
        <taxon>Crepidotus</taxon>
    </lineage>
</organism>
<dbReference type="AlphaFoldDB" id="A0A9P6ERM5"/>
<name>A0A9P6ERM5_9AGAR</name>
<proteinExistence type="predicted"/>
<gene>
    <name evidence="1" type="ORF">CPB83DRAFT_844689</name>
</gene>
<dbReference type="Proteomes" id="UP000807306">
    <property type="component" value="Unassembled WGS sequence"/>
</dbReference>
<evidence type="ECO:0000313" key="2">
    <source>
        <dbReference type="Proteomes" id="UP000807306"/>
    </source>
</evidence>
<dbReference type="OrthoDB" id="3071584at2759"/>